<dbReference type="Proteomes" id="UP001157006">
    <property type="component" value="Chromosome 3"/>
</dbReference>
<evidence type="ECO:0000259" key="2">
    <source>
        <dbReference type="Pfam" id="PF03732"/>
    </source>
</evidence>
<feature type="region of interest" description="Disordered" evidence="1">
    <location>
        <begin position="200"/>
        <end position="220"/>
    </location>
</feature>
<protein>
    <recommendedName>
        <fullName evidence="2">Retrotransposon gag domain-containing protein</fullName>
    </recommendedName>
</protein>
<sequence length="220" mass="24063">MENERNVADNRYDSFMSILTKLVHQKEQQPTTIVQATTSSSGVTKNISTVPMNTTVVSHVVTPSRTPTQTTPIYSQSPLHTIVSSSPKVITISPPALELRFVPSTYANYQAELFKLKQTGSFVEYQAAFEKLGNQVVGLSHEAILNCFISGLAPAIQNEIVIHKPVSISQAIGLAKLIESKIQDSKPKFQIFSPMFSLPNPHTPTPPPYSATLKPVTTTL</sequence>
<organism evidence="3 4">
    <name type="scientific">Vicia faba</name>
    <name type="common">Broad bean</name>
    <name type="synonym">Faba vulgaris</name>
    <dbReference type="NCBI Taxonomy" id="3906"/>
    <lineage>
        <taxon>Eukaryota</taxon>
        <taxon>Viridiplantae</taxon>
        <taxon>Streptophyta</taxon>
        <taxon>Embryophyta</taxon>
        <taxon>Tracheophyta</taxon>
        <taxon>Spermatophyta</taxon>
        <taxon>Magnoliopsida</taxon>
        <taxon>eudicotyledons</taxon>
        <taxon>Gunneridae</taxon>
        <taxon>Pentapetalae</taxon>
        <taxon>rosids</taxon>
        <taxon>fabids</taxon>
        <taxon>Fabales</taxon>
        <taxon>Fabaceae</taxon>
        <taxon>Papilionoideae</taxon>
        <taxon>50 kb inversion clade</taxon>
        <taxon>NPAAA clade</taxon>
        <taxon>Hologalegina</taxon>
        <taxon>IRL clade</taxon>
        <taxon>Fabeae</taxon>
        <taxon>Vicia</taxon>
    </lineage>
</organism>
<gene>
    <name evidence="3" type="ORF">VFH_III196280</name>
</gene>
<dbReference type="InterPro" id="IPR005162">
    <property type="entry name" value="Retrotrans_gag_dom"/>
</dbReference>
<evidence type="ECO:0000256" key="1">
    <source>
        <dbReference type="SAM" id="MobiDB-lite"/>
    </source>
</evidence>
<keyword evidence="4" id="KW-1185">Reference proteome</keyword>
<reference evidence="3 4" key="1">
    <citation type="submission" date="2023-01" db="EMBL/GenBank/DDBJ databases">
        <authorList>
            <person name="Kreplak J."/>
        </authorList>
    </citation>
    <scope>NUCLEOTIDE SEQUENCE [LARGE SCALE GENOMIC DNA]</scope>
</reference>
<accession>A0AAV1A540</accession>
<dbReference type="EMBL" id="OX451738">
    <property type="protein sequence ID" value="CAI8605720.1"/>
    <property type="molecule type" value="Genomic_DNA"/>
</dbReference>
<evidence type="ECO:0000313" key="4">
    <source>
        <dbReference type="Proteomes" id="UP001157006"/>
    </source>
</evidence>
<proteinExistence type="predicted"/>
<evidence type="ECO:0000313" key="3">
    <source>
        <dbReference type="EMBL" id="CAI8605720.1"/>
    </source>
</evidence>
<name>A0AAV1A540_VICFA</name>
<feature type="domain" description="Retrotransposon gag" evidence="2">
    <location>
        <begin position="97"/>
        <end position="153"/>
    </location>
</feature>
<dbReference type="Pfam" id="PF03732">
    <property type="entry name" value="Retrotrans_gag"/>
    <property type="match status" value="1"/>
</dbReference>
<dbReference type="AlphaFoldDB" id="A0AAV1A540"/>